<dbReference type="AlphaFoldDB" id="A0ABD5T459"/>
<accession>A0ABD5T459</accession>
<gene>
    <name evidence="1" type="ORF">ACFQDD_01135</name>
</gene>
<comment type="caution">
    <text evidence="1">The sequence shown here is derived from an EMBL/GenBank/DDBJ whole genome shotgun (WGS) entry which is preliminary data.</text>
</comment>
<dbReference type="Proteomes" id="UP001596274">
    <property type="component" value="Unassembled WGS sequence"/>
</dbReference>
<evidence type="ECO:0000313" key="2">
    <source>
        <dbReference type="Proteomes" id="UP001596274"/>
    </source>
</evidence>
<reference evidence="1 2" key="1">
    <citation type="journal article" date="2019" name="Int. J. Syst. Evol. Microbiol.">
        <title>The Global Catalogue of Microorganisms (GCM) 10K type strain sequencing project: providing services to taxonomists for standard genome sequencing and annotation.</title>
        <authorList>
            <consortium name="The Broad Institute Genomics Platform"/>
            <consortium name="The Broad Institute Genome Sequencing Center for Infectious Disease"/>
            <person name="Wu L."/>
            <person name="Ma J."/>
        </authorList>
    </citation>
    <scope>NUCLEOTIDE SEQUENCE [LARGE SCALE GENOMIC DNA]</scope>
    <source>
        <strain evidence="1 2">PJ61</strain>
    </source>
</reference>
<sequence length="337" mass="37967">MNRRTYLKSAVSISAATVRFPTISAGSSSHEFIDEFGLAVVDFFDDDWERKDLEDEVGEAVNFVCYAYGKLADQEDEEHSADAGFLSQLEQISLSNLKQNPEAYNWILEYLQDIAYFVSELDVFADSVADRLESFAEDAQSIMKYIPLIGSIKGVLDSGCSIHKSLERDEQVAESAYVKFFKCVALAVVEVVLLVTGIGASYRVAFGATGWVNQQLINVVGRSIGWRAYAWVLSQIHWGIRVAFAEGSGLAIDRTVEEVTNIVVSDAQTVETDLDKEETRQWVLNDVEEIVGYVADGELDYMLWELDQLQEETLRKAERRQDRFLQSVNDFVENLPF</sequence>
<organism evidence="1 2">
    <name type="scientific">Halorubrum pallidum</name>
    <dbReference type="NCBI Taxonomy" id="1526114"/>
    <lineage>
        <taxon>Archaea</taxon>
        <taxon>Methanobacteriati</taxon>
        <taxon>Methanobacteriota</taxon>
        <taxon>Stenosarchaea group</taxon>
        <taxon>Halobacteria</taxon>
        <taxon>Halobacteriales</taxon>
        <taxon>Haloferacaceae</taxon>
        <taxon>Halorubrum</taxon>
    </lineage>
</organism>
<evidence type="ECO:0000313" key="1">
    <source>
        <dbReference type="EMBL" id="MFC6770140.1"/>
    </source>
</evidence>
<protein>
    <recommendedName>
        <fullName evidence="3">Secreted protein</fullName>
    </recommendedName>
</protein>
<evidence type="ECO:0008006" key="3">
    <source>
        <dbReference type="Google" id="ProtNLM"/>
    </source>
</evidence>
<keyword evidence="2" id="KW-1185">Reference proteome</keyword>
<dbReference type="EMBL" id="JBHSWT010000013">
    <property type="protein sequence ID" value="MFC6770140.1"/>
    <property type="molecule type" value="Genomic_DNA"/>
</dbReference>
<proteinExistence type="predicted"/>
<name>A0ABD5T459_9EURY</name>